<dbReference type="FunFam" id="3.30.160.60:FF:000755">
    <property type="entry name" value="zinc finger protein 174"/>
    <property type="match status" value="1"/>
</dbReference>
<keyword evidence="4" id="KW-0677">Repeat</keyword>
<dbReference type="SMART" id="SM00355">
    <property type="entry name" value="ZnF_C2H2"/>
    <property type="match status" value="5"/>
</dbReference>
<evidence type="ECO:0000256" key="7">
    <source>
        <dbReference type="ARBA" id="ARBA00023015"/>
    </source>
</evidence>
<protein>
    <submittedName>
        <fullName evidence="14">C2H2-type domain-containing protein</fullName>
    </submittedName>
</protein>
<evidence type="ECO:0000256" key="9">
    <source>
        <dbReference type="ARBA" id="ARBA00023163"/>
    </source>
</evidence>
<proteinExistence type="inferred from homology"/>
<feature type="domain" description="C2H2-type" evidence="12">
    <location>
        <begin position="161"/>
        <end position="188"/>
    </location>
</feature>
<keyword evidence="7" id="KW-0805">Transcription regulation</keyword>
<dbReference type="Gene3D" id="3.30.160.60">
    <property type="entry name" value="Classic Zinc Finger"/>
    <property type="match status" value="5"/>
</dbReference>
<dbReference type="GO" id="GO:0000122">
    <property type="term" value="P:negative regulation of transcription by RNA polymerase II"/>
    <property type="evidence" value="ECO:0007669"/>
    <property type="project" value="UniProtKB-ARBA"/>
</dbReference>
<evidence type="ECO:0000256" key="6">
    <source>
        <dbReference type="ARBA" id="ARBA00022833"/>
    </source>
</evidence>
<dbReference type="FunFam" id="3.30.160.60:FF:000446">
    <property type="entry name" value="Zinc finger protein"/>
    <property type="match status" value="1"/>
</dbReference>
<keyword evidence="5 11" id="KW-0863">Zinc-finger</keyword>
<evidence type="ECO:0000256" key="8">
    <source>
        <dbReference type="ARBA" id="ARBA00023125"/>
    </source>
</evidence>
<keyword evidence="3" id="KW-0479">Metal-binding</keyword>
<dbReference type="WBParaSite" id="Gr19_v10_g12917.t1">
    <property type="protein sequence ID" value="Gr19_v10_g12917.t1"/>
    <property type="gene ID" value="Gr19_v10_g12917"/>
</dbReference>
<evidence type="ECO:0000313" key="14">
    <source>
        <dbReference type="WBParaSite" id="Gr19_v10_g12917.t1"/>
    </source>
</evidence>
<evidence type="ECO:0000313" key="13">
    <source>
        <dbReference type="Proteomes" id="UP000887572"/>
    </source>
</evidence>
<accession>A0A914H0H4</accession>
<dbReference type="InterPro" id="IPR036236">
    <property type="entry name" value="Znf_C2H2_sf"/>
</dbReference>
<evidence type="ECO:0000259" key="12">
    <source>
        <dbReference type="PROSITE" id="PS50157"/>
    </source>
</evidence>
<feature type="domain" description="C2H2-type" evidence="12">
    <location>
        <begin position="105"/>
        <end position="132"/>
    </location>
</feature>
<evidence type="ECO:0000256" key="4">
    <source>
        <dbReference type="ARBA" id="ARBA00022737"/>
    </source>
</evidence>
<keyword evidence="10" id="KW-0539">Nucleus</keyword>
<dbReference type="SUPFAM" id="SSF57667">
    <property type="entry name" value="beta-beta-alpha zinc fingers"/>
    <property type="match status" value="3"/>
</dbReference>
<name>A0A914H0H4_GLORO</name>
<reference evidence="14" key="1">
    <citation type="submission" date="2022-11" db="UniProtKB">
        <authorList>
            <consortium name="WormBaseParasite"/>
        </authorList>
    </citation>
    <scope>IDENTIFICATION</scope>
</reference>
<dbReference type="InterPro" id="IPR050717">
    <property type="entry name" value="C2H2-ZF_Transcription_Reg"/>
</dbReference>
<dbReference type="PANTHER" id="PTHR14196:SF12">
    <property type="entry name" value="ZINC FINGER PROTEIN 208-LIKE"/>
    <property type="match status" value="1"/>
</dbReference>
<dbReference type="Proteomes" id="UP000887572">
    <property type="component" value="Unplaced"/>
</dbReference>
<keyword evidence="8" id="KW-0238">DNA-binding</keyword>
<evidence type="ECO:0000256" key="3">
    <source>
        <dbReference type="ARBA" id="ARBA00022723"/>
    </source>
</evidence>
<dbReference type="InterPro" id="IPR013087">
    <property type="entry name" value="Znf_C2H2_type"/>
</dbReference>
<dbReference type="GO" id="GO:0000977">
    <property type="term" value="F:RNA polymerase II transcription regulatory region sequence-specific DNA binding"/>
    <property type="evidence" value="ECO:0007669"/>
    <property type="project" value="TreeGrafter"/>
</dbReference>
<evidence type="ECO:0000256" key="5">
    <source>
        <dbReference type="ARBA" id="ARBA00022771"/>
    </source>
</evidence>
<dbReference type="PROSITE" id="PS50157">
    <property type="entry name" value="ZINC_FINGER_C2H2_2"/>
    <property type="match status" value="5"/>
</dbReference>
<dbReference type="FunFam" id="3.30.160.60:FF:000624">
    <property type="entry name" value="zinc finger protein 697"/>
    <property type="match status" value="1"/>
</dbReference>
<dbReference type="FunFam" id="3.30.160.60:FF:000295">
    <property type="entry name" value="zinc finger protein 19"/>
    <property type="match status" value="1"/>
</dbReference>
<feature type="domain" description="C2H2-type" evidence="12">
    <location>
        <begin position="133"/>
        <end position="160"/>
    </location>
</feature>
<keyword evidence="9" id="KW-0804">Transcription</keyword>
<comment type="subcellular location">
    <subcellularLocation>
        <location evidence="1">Nucleus</location>
    </subcellularLocation>
</comment>
<dbReference type="PANTHER" id="PTHR14196">
    <property type="entry name" value="ODD-SKIPPED - RELATED"/>
    <property type="match status" value="1"/>
</dbReference>
<dbReference type="Pfam" id="PF00096">
    <property type="entry name" value="zf-C2H2"/>
    <property type="match status" value="4"/>
</dbReference>
<feature type="domain" description="C2H2-type" evidence="12">
    <location>
        <begin position="217"/>
        <end position="245"/>
    </location>
</feature>
<keyword evidence="6" id="KW-0862">Zinc</keyword>
<evidence type="ECO:0000256" key="11">
    <source>
        <dbReference type="PROSITE-ProRule" id="PRU00042"/>
    </source>
</evidence>
<evidence type="ECO:0000256" key="2">
    <source>
        <dbReference type="ARBA" id="ARBA00006991"/>
    </source>
</evidence>
<dbReference type="GO" id="GO:0000981">
    <property type="term" value="F:DNA-binding transcription factor activity, RNA polymerase II-specific"/>
    <property type="evidence" value="ECO:0007669"/>
    <property type="project" value="TreeGrafter"/>
</dbReference>
<sequence length="256" mass="29675">MSSLSPALNFSVENILNLPSVKPPTLQLPMHFNPSKNLLVHCAAQSFLDAWNFGSSLSIGRRMTTNQRPHKQFNAIVRKAKMPKNPNAHYNLTRHMPVHTGARPFQCKVCGKAFRQASTLCRHKIIHTEDKPHRCKVCGKCFNRSSTLNTHLRIHTGFKPYTCEYCGKGFHQNGNYKNHKLTHQQEKRYKCEVCAKAFHHSYNLQFHMFTHQQQKPFTCPFCAKGFCRNFDLKKHFRKIHQVQAKSDDQKGKCDRI</sequence>
<feature type="domain" description="C2H2-type" evidence="12">
    <location>
        <begin position="189"/>
        <end position="216"/>
    </location>
</feature>
<evidence type="ECO:0000256" key="10">
    <source>
        <dbReference type="ARBA" id="ARBA00023242"/>
    </source>
</evidence>
<organism evidence="13 14">
    <name type="scientific">Globodera rostochiensis</name>
    <name type="common">Golden nematode worm</name>
    <name type="synonym">Heterodera rostochiensis</name>
    <dbReference type="NCBI Taxonomy" id="31243"/>
    <lineage>
        <taxon>Eukaryota</taxon>
        <taxon>Metazoa</taxon>
        <taxon>Ecdysozoa</taxon>
        <taxon>Nematoda</taxon>
        <taxon>Chromadorea</taxon>
        <taxon>Rhabditida</taxon>
        <taxon>Tylenchina</taxon>
        <taxon>Tylenchomorpha</taxon>
        <taxon>Tylenchoidea</taxon>
        <taxon>Heteroderidae</taxon>
        <taxon>Heteroderinae</taxon>
        <taxon>Globodera</taxon>
    </lineage>
</organism>
<dbReference type="PROSITE" id="PS00028">
    <property type="entry name" value="ZINC_FINGER_C2H2_1"/>
    <property type="match status" value="5"/>
</dbReference>
<evidence type="ECO:0000256" key="1">
    <source>
        <dbReference type="ARBA" id="ARBA00004123"/>
    </source>
</evidence>
<dbReference type="GO" id="GO:0008270">
    <property type="term" value="F:zinc ion binding"/>
    <property type="evidence" value="ECO:0007669"/>
    <property type="project" value="UniProtKB-KW"/>
</dbReference>
<dbReference type="GO" id="GO:0005634">
    <property type="term" value="C:nucleus"/>
    <property type="evidence" value="ECO:0007669"/>
    <property type="project" value="UniProtKB-SubCell"/>
</dbReference>
<comment type="similarity">
    <text evidence="2">Belongs to the krueppel C2H2-type zinc-finger protein family.</text>
</comment>
<keyword evidence="13" id="KW-1185">Reference proteome</keyword>
<dbReference type="AlphaFoldDB" id="A0A914H0H4"/>